<protein>
    <recommendedName>
        <fullName evidence="4">4-alpha-glucanotransferase</fullName>
        <ecNumber evidence="3">2.4.1.25</ecNumber>
    </recommendedName>
    <alternativeName>
        <fullName evidence="8">Amylomaltase</fullName>
    </alternativeName>
    <alternativeName>
        <fullName evidence="9">Disproportionating enzyme</fullName>
    </alternativeName>
</protein>
<evidence type="ECO:0000256" key="9">
    <source>
        <dbReference type="ARBA" id="ARBA00031501"/>
    </source>
</evidence>
<dbReference type="InterPro" id="IPR017853">
    <property type="entry name" value="GH"/>
</dbReference>
<evidence type="ECO:0000256" key="1">
    <source>
        <dbReference type="ARBA" id="ARBA00000439"/>
    </source>
</evidence>
<dbReference type="EC" id="2.4.1.25" evidence="3"/>
<dbReference type="InterPro" id="IPR003385">
    <property type="entry name" value="Glyco_hydro_77"/>
</dbReference>
<evidence type="ECO:0000256" key="6">
    <source>
        <dbReference type="ARBA" id="ARBA00022679"/>
    </source>
</evidence>
<evidence type="ECO:0000256" key="8">
    <source>
        <dbReference type="ARBA" id="ARBA00031423"/>
    </source>
</evidence>
<evidence type="ECO:0000256" key="4">
    <source>
        <dbReference type="ARBA" id="ARBA00020295"/>
    </source>
</evidence>
<feature type="region of interest" description="Disordered" evidence="10">
    <location>
        <begin position="270"/>
        <end position="289"/>
    </location>
</feature>
<keyword evidence="6" id="KW-0808">Transferase</keyword>
<dbReference type="PANTHER" id="PTHR32438">
    <property type="entry name" value="4-ALPHA-GLUCANOTRANSFERASE DPE1, CHLOROPLASTIC/AMYLOPLASTIC"/>
    <property type="match status" value="1"/>
</dbReference>
<dbReference type="EMBL" id="JBHSIV010000046">
    <property type="protein sequence ID" value="MFC5065785.1"/>
    <property type="molecule type" value="Genomic_DNA"/>
</dbReference>
<evidence type="ECO:0000256" key="2">
    <source>
        <dbReference type="ARBA" id="ARBA00005684"/>
    </source>
</evidence>
<dbReference type="Proteomes" id="UP001595947">
    <property type="component" value="Unassembled WGS sequence"/>
</dbReference>
<comment type="similarity">
    <text evidence="2">Belongs to the disproportionating enzyme family.</text>
</comment>
<dbReference type="RefSeq" id="WP_378039105.1">
    <property type="nucleotide sequence ID" value="NZ_JBHSIV010000046.1"/>
</dbReference>
<reference evidence="12" key="1">
    <citation type="journal article" date="2019" name="Int. J. Syst. Evol. Microbiol.">
        <title>The Global Catalogue of Microorganisms (GCM) 10K type strain sequencing project: providing services to taxonomists for standard genome sequencing and annotation.</title>
        <authorList>
            <consortium name="The Broad Institute Genomics Platform"/>
            <consortium name="The Broad Institute Genome Sequencing Center for Infectious Disease"/>
            <person name="Wu L."/>
            <person name="Ma J."/>
        </authorList>
    </citation>
    <scope>NUCLEOTIDE SEQUENCE [LARGE SCALE GENOMIC DNA]</scope>
    <source>
        <strain evidence="12">CGMCC 4.7093</strain>
    </source>
</reference>
<evidence type="ECO:0000256" key="5">
    <source>
        <dbReference type="ARBA" id="ARBA00022676"/>
    </source>
</evidence>
<organism evidence="11 12">
    <name type="scientific">Actinomycetospora atypica</name>
    <dbReference type="NCBI Taxonomy" id="1290095"/>
    <lineage>
        <taxon>Bacteria</taxon>
        <taxon>Bacillati</taxon>
        <taxon>Actinomycetota</taxon>
        <taxon>Actinomycetes</taxon>
        <taxon>Pseudonocardiales</taxon>
        <taxon>Pseudonocardiaceae</taxon>
        <taxon>Actinomycetospora</taxon>
    </lineage>
</organism>
<name>A0ABV9YWT5_9PSEU</name>
<dbReference type="PANTHER" id="PTHR32438:SF5">
    <property type="entry name" value="4-ALPHA-GLUCANOTRANSFERASE DPE1, CHLOROPLASTIC_AMYLOPLASTIC"/>
    <property type="match status" value="1"/>
</dbReference>
<dbReference type="Pfam" id="PF02446">
    <property type="entry name" value="Glyco_hydro_77"/>
    <property type="match status" value="1"/>
</dbReference>
<comment type="catalytic activity">
    <reaction evidence="1">
        <text>Transfers a segment of a (1-&gt;4)-alpha-D-glucan to a new position in an acceptor, which may be glucose or a (1-&gt;4)-alpha-D-glucan.</text>
        <dbReference type="EC" id="2.4.1.25"/>
    </reaction>
</comment>
<evidence type="ECO:0000313" key="11">
    <source>
        <dbReference type="EMBL" id="MFC5065785.1"/>
    </source>
</evidence>
<proteinExistence type="inferred from homology"/>
<keyword evidence="12" id="KW-1185">Reference proteome</keyword>
<gene>
    <name evidence="11" type="ORF">ACFPBZ_26455</name>
</gene>
<comment type="caution">
    <text evidence="11">The sequence shown here is derived from an EMBL/GenBank/DDBJ whole genome shotgun (WGS) entry which is preliminary data.</text>
</comment>
<evidence type="ECO:0000256" key="3">
    <source>
        <dbReference type="ARBA" id="ARBA00012560"/>
    </source>
</evidence>
<keyword evidence="5" id="KW-0328">Glycosyltransferase</keyword>
<sequence>MSVGAVSADLAALAAAHGVATTYRSADDETVEVSADVVVDVLAALDVDASTDEAVRAALDDRRGTALPPTLVVGNAAVDLPEPGELTLEDGGVRSVTVLEDLPVGYHHLRCGAAEAAVLVAPERLAEVPRTWGWMVQLYSLHSAGSWGCGDLTDLRDLLAAAAGQGAGAVLCNPLHALRLDPSVESSPYSPSSRRFLHPVSLRVTATPAYRAAPAHVRHAVDRLAPDSGALAERDAGALIDYDAVWASKRAALSLLRPFAASVGALERDDALPPVPGAGRGDSGDDTGDALAAEHRAAVAALPDDLRDVATWYALAERHGPEWRDWPEDLRGPDAPGIPAAREDLADRISFHAWCQRLLDRQLADAHAATFGMSVGLIADLAVGCAPDGADAWALQSFLAPGVHVGAPPDGFNQRGQDWSLPPWRPDRLAASGYAPLREMLAAVLRHADGVRIDHVAGLWRLWWIPPNRPATEGTYVSYDAQAMLAVLAIEASRAGAVVVGEDLGTVEPEVTEGLTDRGMLGCSVLWFQRGPSGDLLPPSSWEPMTLGTISTHDLPTATGFLRDEHVRARSEAGLLTDVDAAREQAATERTELLDLLVSQGALERADASEEEVVTALHRLLATASSRIVLASFTDVLDEVRQPNLPGTTDAYPNWRIPLPLSLEELLRDRRVLATVSALKGR</sequence>
<dbReference type="SUPFAM" id="SSF51445">
    <property type="entry name" value="(Trans)glycosidases"/>
    <property type="match status" value="1"/>
</dbReference>
<keyword evidence="7" id="KW-0119">Carbohydrate metabolism</keyword>
<evidence type="ECO:0000256" key="7">
    <source>
        <dbReference type="ARBA" id="ARBA00023277"/>
    </source>
</evidence>
<accession>A0ABV9YWT5</accession>
<dbReference type="Gene3D" id="3.20.20.80">
    <property type="entry name" value="Glycosidases"/>
    <property type="match status" value="1"/>
</dbReference>
<evidence type="ECO:0000256" key="10">
    <source>
        <dbReference type="SAM" id="MobiDB-lite"/>
    </source>
</evidence>
<evidence type="ECO:0000313" key="12">
    <source>
        <dbReference type="Proteomes" id="UP001595947"/>
    </source>
</evidence>